<feature type="region of interest" description="Disordered" evidence="1">
    <location>
        <begin position="52"/>
        <end position="74"/>
    </location>
</feature>
<gene>
    <name evidence="2" type="ORF">AXG93_2016s1450</name>
</gene>
<accession>A0A176VVA8</accession>
<proteinExistence type="predicted"/>
<organism evidence="2 3">
    <name type="scientific">Marchantia polymorpha subsp. ruderalis</name>
    <dbReference type="NCBI Taxonomy" id="1480154"/>
    <lineage>
        <taxon>Eukaryota</taxon>
        <taxon>Viridiplantae</taxon>
        <taxon>Streptophyta</taxon>
        <taxon>Embryophyta</taxon>
        <taxon>Marchantiophyta</taxon>
        <taxon>Marchantiopsida</taxon>
        <taxon>Marchantiidae</taxon>
        <taxon>Marchantiales</taxon>
        <taxon>Marchantiaceae</taxon>
        <taxon>Marchantia</taxon>
    </lineage>
</organism>
<name>A0A176VVA8_MARPO</name>
<dbReference type="AlphaFoldDB" id="A0A176VVA8"/>
<sequence>MIAHAWQRGSDMGEHEHINKLSLDLLESSRVNNAGPDRIRSLFNGRAKQQQLQQKGERRGEERATVSVMGSGGVSKGGRAWAWGWGWGWGRGRAGLRTPERTETALEVVVPHYQGPPCRRGGPILSSAKVPGLVLELELELDARFRHPTRRGRKV</sequence>
<dbReference type="EMBL" id="LVLJ01002490">
    <property type="protein sequence ID" value="OAE24740.1"/>
    <property type="molecule type" value="Genomic_DNA"/>
</dbReference>
<evidence type="ECO:0000256" key="1">
    <source>
        <dbReference type="SAM" id="MobiDB-lite"/>
    </source>
</evidence>
<evidence type="ECO:0000313" key="3">
    <source>
        <dbReference type="Proteomes" id="UP000077202"/>
    </source>
</evidence>
<protein>
    <submittedName>
        <fullName evidence="2">Uncharacterized protein</fullName>
    </submittedName>
</protein>
<comment type="caution">
    <text evidence="2">The sequence shown here is derived from an EMBL/GenBank/DDBJ whole genome shotgun (WGS) entry which is preliminary data.</text>
</comment>
<dbReference type="Proteomes" id="UP000077202">
    <property type="component" value="Unassembled WGS sequence"/>
</dbReference>
<keyword evidence="3" id="KW-1185">Reference proteome</keyword>
<reference evidence="2" key="1">
    <citation type="submission" date="2016-03" db="EMBL/GenBank/DDBJ databases">
        <title>Mechanisms controlling the formation of the plant cell surface in tip-growing cells are functionally conserved among land plants.</title>
        <authorList>
            <person name="Honkanen S."/>
            <person name="Jones V.A."/>
            <person name="Morieri G."/>
            <person name="Champion C."/>
            <person name="Hetherington A.J."/>
            <person name="Kelly S."/>
            <person name="Saint-Marcoux D."/>
            <person name="Proust H."/>
            <person name="Prescott H."/>
            <person name="Dolan L."/>
        </authorList>
    </citation>
    <scope>NUCLEOTIDE SEQUENCE [LARGE SCALE GENOMIC DNA]</scope>
    <source>
        <tissue evidence="2">Whole gametophyte</tissue>
    </source>
</reference>
<feature type="compositionally biased region" description="Basic and acidic residues" evidence="1">
    <location>
        <begin position="55"/>
        <end position="64"/>
    </location>
</feature>
<evidence type="ECO:0000313" key="2">
    <source>
        <dbReference type="EMBL" id="OAE24740.1"/>
    </source>
</evidence>